<reference evidence="2 3" key="1">
    <citation type="journal article" date="2017" name="Environ. Microbiol.">
        <title>Decay of the glycolytic pathway and adaptation to intranuclear parasitism within Enterocytozoonidae microsporidia.</title>
        <authorList>
            <person name="Wiredu Boakye D."/>
            <person name="Jaroenlak P."/>
            <person name="Prachumwat A."/>
            <person name="Williams T.A."/>
            <person name="Bateman K.S."/>
            <person name="Itsathitphaisarn O."/>
            <person name="Sritunyalucksana K."/>
            <person name="Paszkiewicz K.H."/>
            <person name="Moore K.A."/>
            <person name="Stentiford G.D."/>
            <person name="Williams B.A."/>
        </authorList>
    </citation>
    <scope>NUCLEOTIDE SEQUENCE [LARGE SCALE GENOMIC DNA]</scope>
    <source>
        <strain evidence="2 3">GB1</strain>
    </source>
</reference>
<dbReference type="PANTHER" id="PTHR33064">
    <property type="entry name" value="POL PROTEIN"/>
    <property type="match status" value="1"/>
</dbReference>
<dbReference type="EMBL" id="LVKB01000005">
    <property type="protein sequence ID" value="ORD97962.1"/>
    <property type="molecule type" value="Genomic_DNA"/>
</dbReference>
<name>A0A1X0QDW6_9MICR</name>
<organism evidence="2 3">
    <name type="scientific">Hepatospora eriocheir</name>
    <dbReference type="NCBI Taxonomy" id="1081669"/>
    <lineage>
        <taxon>Eukaryota</taxon>
        <taxon>Fungi</taxon>
        <taxon>Fungi incertae sedis</taxon>
        <taxon>Microsporidia</taxon>
        <taxon>Hepatosporidae</taxon>
        <taxon>Hepatospora</taxon>
    </lineage>
</organism>
<dbReference type="FunFam" id="3.30.70.270:FF:000003">
    <property type="entry name" value="Transposon Ty3-G Gag-Pol polyprotein"/>
    <property type="match status" value="1"/>
</dbReference>
<dbReference type="InterPro" id="IPR043502">
    <property type="entry name" value="DNA/RNA_pol_sf"/>
</dbReference>
<dbReference type="VEuPathDB" id="MicrosporidiaDB:HERIO_218"/>
<protein>
    <submittedName>
        <fullName evidence="2">YG31B</fullName>
    </submittedName>
</protein>
<dbReference type="PROSITE" id="PS50878">
    <property type="entry name" value="RT_POL"/>
    <property type="match status" value="1"/>
</dbReference>
<dbReference type="Pfam" id="PF00078">
    <property type="entry name" value="RVT_1"/>
    <property type="match status" value="1"/>
</dbReference>
<dbReference type="VEuPathDB" id="MicrosporidiaDB:A0H76_1194"/>
<sequence>MEKGYYQIKIDSNDTHKTAFALPNDLYEFTRIPFGLKNAPRVFQRVMQQILNVLDFVKVYLDDILIHSENIHDHIQHCKIILELLKNHNVKINFDKSKFIQYEVKYIGFIISNQGIKADMDKIDNIRNLHESQNVKQLQKFLGFVNWFRDFLPDLSKILIPLTDKLKNNSKSFEWTKKDEIICVKIFDLISK</sequence>
<dbReference type="InterPro" id="IPR051320">
    <property type="entry name" value="Viral_Replic_Matur_Polypro"/>
</dbReference>
<dbReference type="AlphaFoldDB" id="A0A1X0QDW6"/>
<feature type="domain" description="Reverse transcriptase" evidence="1">
    <location>
        <begin position="1"/>
        <end position="111"/>
    </location>
</feature>
<accession>A0A1X0QDW6</accession>
<dbReference type="CDD" id="cd01647">
    <property type="entry name" value="RT_LTR"/>
    <property type="match status" value="1"/>
</dbReference>
<dbReference type="SUPFAM" id="SSF56672">
    <property type="entry name" value="DNA/RNA polymerases"/>
    <property type="match status" value="1"/>
</dbReference>
<dbReference type="InterPro" id="IPR043128">
    <property type="entry name" value="Rev_trsase/Diguanyl_cyclase"/>
</dbReference>
<dbReference type="OrthoDB" id="2194291at2759"/>
<dbReference type="Proteomes" id="UP000192356">
    <property type="component" value="Unassembled WGS sequence"/>
</dbReference>
<dbReference type="VEuPathDB" id="MicrosporidiaDB:A0H76_1441"/>
<dbReference type="InterPro" id="IPR000477">
    <property type="entry name" value="RT_dom"/>
</dbReference>
<evidence type="ECO:0000259" key="1">
    <source>
        <dbReference type="PROSITE" id="PS50878"/>
    </source>
</evidence>
<evidence type="ECO:0000313" key="2">
    <source>
        <dbReference type="EMBL" id="ORD97962.1"/>
    </source>
</evidence>
<dbReference type="PANTHER" id="PTHR33064:SF37">
    <property type="entry name" value="RIBONUCLEASE H"/>
    <property type="match status" value="1"/>
</dbReference>
<gene>
    <name evidence="2" type="primary">YG31B</name>
    <name evidence="2" type="ORF">HERIO_218</name>
</gene>
<proteinExistence type="predicted"/>
<keyword evidence="3" id="KW-1185">Reference proteome</keyword>
<evidence type="ECO:0000313" key="3">
    <source>
        <dbReference type="Proteomes" id="UP000192356"/>
    </source>
</evidence>
<dbReference type="Gene3D" id="3.30.70.270">
    <property type="match status" value="2"/>
</dbReference>
<comment type="caution">
    <text evidence="2">The sequence shown here is derived from an EMBL/GenBank/DDBJ whole genome shotgun (WGS) entry which is preliminary data.</text>
</comment>